<dbReference type="OrthoDB" id="9807384at2"/>
<gene>
    <name evidence="2" type="ORF">ACU52_05300</name>
</gene>
<evidence type="ECO:0000313" key="2">
    <source>
        <dbReference type="EMBL" id="KOO68912.1"/>
    </source>
</evidence>
<organism evidence="2 3">
    <name type="scientific">Xylanibacter rarus</name>
    <dbReference type="NCBI Taxonomy" id="1676614"/>
    <lineage>
        <taxon>Bacteria</taxon>
        <taxon>Pseudomonadati</taxon>
        <taxon>Bacteroidota</taxon>
        <taxon>Bacteroidia</taxon>
        <taxon>Bacteroidales</taxon>
        <taxon>Prevotellaceae</taxon>
        <taxon>Xylanibacter</taxon>
    </lineage>
</organism>
<name>A0A8E1QYG0_9BACT</name>
<proteinExistence type="predicted"/>
<dbReference type="RefSeq" id="WP_021854943.1">
    <property type="nucleotide sequence ID" value="NZ_DBFJNZ010000041.1"/>
</dbReference>
<protein>
    <submittedName>
        <fullName evidence="2">Membrane exported protein</fullName>
    </submittedName>
</protein>
<feature type="transmembrane region" description="Helical" evidence="1">
    <location>
        <begin position="153"/>
        <end position="174"/>
    </location>
</feature>
<comment type="caution">
    <text evidence="2">The sequence shown here is derived from an EMBL/GenBank/DDBJ whole genome shotgun (WGS) entry which is preliminary data.</text>
</comment>
<dbReference type="Pfam" id="PF13584">
    <property type="entry name" value="BatD"/>
    <property type="match status" value="1"/>
</dbReference>
<evidence type="ECO:0000313" key="3">
    <source>
        <dbReference type="Proteomes" id="UP000036951"/>
    </source>
</evidence>
<keyword evidence="3" id="KW-1185">Reference proteome</keyword>
<evidence type="ECO:0000256" key="1">
    <source>
        <dbReference type="SAM" id="Phobius"/>
    </source>
</evidence>
<reference evidence="2 3" key="1">
    <citation type="submission" date="2015-06" db="EMBL/GenBank/DDBJ databases">
        <title>Prevotella sp. 109, sp. nov., a novel member of the family Prevotellaceae isolated from human faeces.</title>
        <authorList>
            <person name="Shkoporov A.N."/>
            <person name="Chaplin A.V."/>
            <person name="Kafarskaia L.I."/>
            <person name="Efimov B.A."/>
        </authorList>
    </citation>
    <scope>NUCLEOTIDE SEQUENCE [LARGE SCALE GENOMIC DNA]</scope>
    <source>
        <strain evidence="2 3">109</strain>
    </source>
</reference>
<feature type="transmembrane region" description="Helical" evidence="1">
    <location>
        <begin position="328"/>
        <end position="349"/>
    </location>
</feature>
<accession>A0A8E1QYG0</accession>
<dbReference type="InterPro" id="IPR025738">
    <property type="entry name" value="BatD"/>
</dbReference>
<keyword evidence="1" id="KW-0812">Transmembrane</keyword>
<dbReference type="AlphaFoldDB" id="A0A8E1QYG0"/>
<dbReference type="Proteomes" id="UP000036951">
    <property type="component" value="Unassembled WGS sequence"/>
</dbReference>
<sequence>MKRIICIISLVACVLGLYAQVSVESKIDSIEILIGEQTDVVLTVTAKEGAVIKMPVFKPSQYITPGVEVLSDSKADTSQLDNNIIKVTKRYTLTSFDENLYYIPPMKVTVDGKKYQSKSLALKVLTVPVDTLHPEKFFPPKDVQNNPFQWEDWASPFWFSVLFVLMGVLAYYLWTRLKENKPVIARVRIVKKVLPHQKALSEIEHIKSDRRLMSEDQKAYYTLLTDVLRKYIKERFGFNAMEMTSSEIITRLQNENDKKMVDELKELFVTADLVKFAKYSTLINENDANLVNAIEFINTTKVENQPVVERIEPKLTETDKRNMRSRTILKVSIIALVVVSISLLALAIYQVSLLI</sequence>
<keyword evidence="1" id="KW-1133">Transmembrane helix</keyword>
<dbReference type="EMBL" id="LFQU01000007">
    <property type="protein sequence ID" value="KOO68912.1"/>
    <property type="molecule type" value="Genomic_DNA"/>
</dbReference>
<keyword evidence="1" id="KW-0472">Membrane</keyword>